<keyword evidence="15" id="KW-1185">Reference proteome</keyword>
<name>A0A6I3SC98_HELMO</name>
<accession>A0A6I3SC98</accession>
<dbReference type="PANTHER" id="PTHR30046:SF0">
    <property type="entry name" value="FLAGELLAR M-RING PROTEIN"/>
    <property type="match status" value="1"/>
</dbReference>
<dbReference type="InterPro" id="IPR043427">
    <property type="entry name" value="YscJ/FliF"/>
</dbReference>
<comment type="similarity">
    <text evidence="3 9">Belongs to the FliF family.</text>
</comment>
<dbReference type="GO" id="GO:0005886">
    <property type="term" value="C:plasma membrane"/>
    <property type="evidence" value="ECO:0007669"/>
    <property type="project" value="UniProtKB-SubCell"/>
</dbReference>
<evidence type="ECO:0000256" key="6">
    <source>
        <dbReference type="ARBA" id="ARBA00022989"/>
    </source>
</evidence>
<feature type="domain" description="Flagellar M-ring N-terminal" evidence="12">
    <location>
        <begin position="46"/>
        <end position="220"/>
    </location>
</feature>
<evidence type="ECO:0000256" key="8">
    <source>
        <dbReference type="ARBA" id="ARBA00023143"/>
    </source>
</evidence>
<feature type="compositionally biased region" description="Polar residues" evidence="10">
    <location>
        <begin position="302"/>
        <end position="335"/>
    </location>
</feature>
<keyword evidence="5 11" id="KW-0812">Transmembrane</keyword>
<evidence type="ECO:0000256" key="1">
    <source>
        <dbReference type="ARBA" id="ARBA00004117"/>
    </source>
</evidence>
<evidence type="ECO:0000256" key="10">
    <source>
        <dbReference type="SAM" id="MobiDB-lite"/>
    </source>
</evidence>
<feature type="transmembrane region" description="Helical" evidence="11">
    <location>
        <begin position="436"/>
        <end position="455"/>
    </location>
</feature>
<dbReference type="Gene3D" id="3.30.300.30">
    <property type="match status" value="1"/>
</dbReference>
<evidence type="ECO:0000313" key="14">
    <source>
        <dbReference type="EMBL" id="MTV47793.1"/>
    </source>
</evidence>
<dbReference type="OrthoDB" id="9807026at2"/>
<comment type="caution">
    <text evidence="14">The sequence shown here is derived from an EMBL/GenBank/DDBJ whole genome shotgun (WGS) entry which is preliminary data.</text>
</comment>
<reference evidence="14 15" key="1">
    <citation type="submission" date="2019-11" db="EMBL/GenBank/DDBJ databases">
        <title>Whole-genome sequence of a the green, strictly anaerobic photosynthetic bacterium Heliobacillus mobilis DSM 6151.</title>
        <authorList>
            <person name="Kyndt J.A."/>
            <person name="Meyer T.E."/>
        </authorList>
    </citation>
    <scope>NUCLEOTIDE SEQUENCE [LARGE SCALE GENOMIC DNA]</scope>
    <source>
        <strain evidence="14 15">DSM 6151</strain>
    </source>
</reference>
<dbReference type="InterPro" id="IPR013556">
    <property type="entry name" value="Flag_M-ring_C"/>
</dbReference>
<dbReference type="NCBIfam" id="TIGR00206">
    <property type="entry name" value="fliF"/>
    <property type="match status" value="1"/>
</dbReference>
<dbReference type="PRINTS" id="PR01009">
    <property type="entry name" value="FLGMRINGFLIF"/>
</dbReference>
<dbReference type="Proteomes" id="UP000430670">
    <property type="component" value="Unassembled WGS sequence"/>
</dbReference>
<proteinExistence type="inferred from homology"/>
<gene>
    <name evidence="14" type="primary">fliF</name>
    <name evidence="14" type="ORF">GJ688_02190</name>
</gene>
<keyword evidence="8 9" id="KW-0975">Bacterial flagellum</keyword>
<comment type="subcellular location">
    <subcellularLocation>
        <location evidence="1 9">Bacterial flagellum basal body</location>
    </subcellularLocation>
    <subcellularLocation>
        <location evidence="2">Cell membrane</location>
        <topology evidence="2">Multi-pass membrane protein</topology>
    </subcellularLocation>
</comment>
<dbReference type="InterPro" id="IPR000067">
    <property type="entry name" value="FlgMring_FliF"/>
</dbReference>
<dbReference type="Pfam" id="PF08345">
    <property type="entry name" value="YscJ_FliF_C"/>
    <property type="match status" value="1"/>
</dbReference>
<keyword evidence="14" id="KW-0282">Flagellum</keyword>
<organism evidence="14 15">
    <name type="scientific">Heliobacterium mobile</name>
    <name type="common">Heliobacillus mobilis</name>
    <dbReference type="NCBI Taxonomy" id="28064"/>
    <lineage>
        <taxon>Bacteria</taxon>
        <taxon>Bacillati</taxon>
        <taxon>Bacillota</taxon>
        <taxon>Clostridia</taxon>
        <taxon>Eubacteriales</taxon>
        <taxon>Heliobacteriaceae</taxon>
        <taxon>Heliobacterium</taxon>
    </lineage>
</organism>
<evidence type="ECO:0000256" key="3">
    <source>
        <dbReference type="ARBA" id="ARBA00007971"/>
    </source>
</evidence>
<evidence type="ECO:0000313" key="15">
    <source>
        <dbReference type="Proteomes" id="UP000430670"/>
    </source>
</evidence>
<evidence type="ECO:0000256" key="9">
    <source>
        <dbReference type="PIRNR" id="PIRNR004862"/>
    </source>
</evidence>
<dbReference type="PANTHER" id="PTHR30046">
    <property type="entry name" value="FLAGELLAR M-RING PROTEIN"/>
    <property type="match status" value="1"/>
</dbReference>
<comment type="function">
    <text evidence="9">The M ring may be actively involved in energy transduction.</text>
</comment>
<dbReference type="Pfam" id="PF01514">
    <property type="entry name" value="YscJ_FliF"/>
    <property type="match status" value="1"/>
</dbReference>
<feature type="domain" description="Flagellar M-ring C-terminal" evidence="13">
    <location>
        <begin position="260"/>
        <end position="415"/>
    </location>
</feature>
<dbReference type="EMBL" id="WNKU01000001">
    <property type="protein sequence ID" value="MTV47793.1"/>
    <property type="molecule type" value="Genomic_DNA"/>
</dbReference>
<evidence type="ECO:0000256" key="4">
    <source>
        <dbReference type="ARBA" id="ARBA00022475"/>
    </source>
</evidence>
<evidence type="ECO:0000259" key="13">
    <source>
        <dbReference type="Pfam" id="PF08345"/>
    </source>
</evidence>
<protein>
    <recommendedName>
        <fullName evidence="9">Flagellar M-ring protein</fullName>
    </recommendedName>
</protein>
<evidence type="ECO:0000259" key="12">
    <source>
        <dbReference type="Pfam" id="PF01514"/>
    </source>
</evidence>
<keyword evidence="14" id="KW-0966">Cell projection</keyword>
<evidence type="ECO:0000256" key="5">
    <source>
        <dbReference type="ARBA" id="ARBA00022692"/>
    </source>
</evidence>
<feature type="region of interest" description="Disordered" evidence="10">
    <location>
        <begin position="285"/>
        <end position="335"/>
    </location>
</feature>
<dbReference type="InterPro" id="IPR045851">
    <property type="entry name" value="AMP-bd_C_sf"/>
</dbReference>
<feature type="transmembrane region" description="Helical" evidence="11">
    <location>
        <begin position="25"/>
        <end position="46"/>
    </location>
</feature>
<dbReference type="AlphaFoldDB" id="A0A6I3SC98"/>
<keyword evidence="4" id="KW-1003">Cell membrane</keyword>
<dbReference type="RefSeq" id="WP_155474862.1">
    <property type="nucleotide sequence ID" value="NZ_WNKU01000001.1"/>
</dbReference>
<evidence type="ECO:0000256" key="7">
    <source>
        <dbReference type="ARBA" id="ARBA00023136"/>
    </source>
</evidence>
<keyword evidence="14" id="KW-0969">Cilium</keyword>
<dbReference type="PIRSF" id="PIRSF004862">
    <property type="entry name" value="FliF"/>
    <property type="match status" value="1"/>
</dbReference>
<evidence type="ECO:0000256" key="11">
    <source>
        <dbReference type="SAM" id="Phobius"/>
    </source>
</evidence>
<keyword evidence="7 11" id="KW-0472">Membrane</keyword>
<keyword evidence="6 11" id="KW-1133">Transmembrane helix</keyword>
<dbReference type="GO" id="GO:0071973">
    <property type="term" value="P:bacterial-type flagellum-dependent cell motility"/>
    <property type="evidence" value="ECO:0007669"/>
    <property type="project" value="InterPro"/>
</dbReference>
<sequence length="527" mass="57523">MNDMIERLRSQLNELMGRFSRQQKMIMAGAFAAILISLVAFVYLAGRPDYVPLFTNLEPADAGAIRAKLQEAKADFTVSDDGKTIMVPSKDQANLRLEMAAANLPKGTGWGYESFNESRFGETEKEKDIRLKVATETELARTLQNIPGVQNARVMIVPAADSLFKDKATDATASVMLILKPYTELEEKQIRGIVHLVSHSVKQLKPENVTVVDNSGNVLSEGLFTATGPDKINVDGLTRAQMQAKKDYETHLEQKAQDMLNRAMGAGNAVVKVATELDFSQQEVTDTRLGKPVPVSTRETTEAGQGSTASGTPGTSANIPTQQTTNNGTSSYNKSDNIVNNEIPKTETHTVTPPGSVKRLSVSVMVNRTLEPEQTQQLEKAVAQAVGIKYPVEPVAVGQQPPARVEQISVVGIPFDRSAVDEMNRLAESEKSFQRYLMIGAAVLALAAIIGAVLLGRRMMARRKPASAPEEIPSLAFETPVPTPPELELTPEEKEKLAMREQIEQLTDSDPEAIARVLKTWLTDDSR</sequence>
<dbReference type="InterPro" id="IPR006182">
    <property type="entry name" value="FliF_N_dom"/>
</dbReference>
<dbReference type="GO" id="GO:0003774">
    <property type="term" value="F:cytoskeletal motor activity"/>
    <property type="evidence" value="ECO:0007669"/>
    <property type="project" value="InterPro"/>
</dbReference>
<dbReference type="GO" id="GO:0009431">
    <property type="term" value="C:bacterial-type flagellum basal body, MS ring"/>
    <property type="evidence" value="ECO:0007669"/>
    <property type="project" value="InterPro"/>
</dbReference>
<evidence type="ECO:0000256" key="2">
    <source>
        <dbReference type="ARBA" id="ARBA00004651"/>
    </source>
</evidence>